<name>A0A4Y2ARW4_ARAVE</name>
<proteinExistence type="predicted"/>
<organism evidence="1 2">
    <name type="scientific">Araneus ventricosus</name>
    <name type="common">Orbweaver spider</name>
    <name type="synonym">Epeira ventricosa</name>
    <dbReference type="NCBI Taxonomy" id="182803"/>
    <lineage>
        <taxon>Eukaryota</taxon>
        <taxon>Metazoa</taxon>
        <taxon>Ecdysozoa</taxon>
        <taxon>Arthropoda</taxon>
        <taxon>Chelicerata</taxon>
        <taxon>Arachnida</taxon>
        <taxon>Araneae</taxon>
        <taxon>Araneomorphae</taxon>
        <taxon>Entelegynae</taxon>
        <taxon>Araneoidea</taxon>
        <taxon>Araneidae</taxon>
        <taxon>Araneus</taxon>
    </lineage>
</organism>
<gene>
    <name evidence="1" type="ORF">AVEN_93505_1</name>
</gene>
<evidence type="ECO:0000313" key="2">
    <source>
        <dbReference type="Proteomes" id="UP000499080"/>
    </source>
</evidence>
<evidence type="ECO:0000313" key="1">
    <source>
        <dbReference type="EMBL" id="GBL81734.1"/>
    </source>
</evidence>
<sequence length="107" mass="12207">MTRTTPSSSNFRTTNSRIYGPGGFNIHLAHEQRRSTRGIRFRTREPLISKIPGQKEWVSILVVSQTLVFFPHTANILLLQNLPSFHVMSEQYDLNSFDGIPFSSLSK</sequence>
<reference evidence="1 2" key="1">
    <citation type="journal article" date="2019" name="Sci. Rep.">
        <title>Orb-weaving spider Araneus ventricosus genome elucidates the spidroin gene catalogue.</title>
        <authorList>
            <person name="Kono N."/>
            <person name="Nakamura H."/>
            <person name="Ohtoshi R."/>
            <person name="Moran D.A.P."/>
            <person name="Shinohara A."/>
            <person name="Yoshida Y."/>
            <person name="Fujiwara M."/>
            <person name="Mori M."/>
            <person name="Tomita M."/>
            <person name="Arakawa K."/>
        </authorList>
    </citation>
    <scope>NUCLEOTIDE SEQUENCE [LARGE SCALE GENOMIC DNA]</scope>
</reference>
<protein>
    <submittedName>
        <fullName evidence="1">Uncharacterized protein</fullName>
    </submittedName>
</protein>
<accession>A0A4Y2ARW4</accession>
<dbReference type="Proteomes" id="UP000499080">
    <property type="component" value="Unassembled WGS sequence"/>
</dbReference>
<dbReference type="AlphaFoldDB" id="A0A4Y2ARW4"/>
<keyword evidence="2" id="KW-1185">Reference proteome</keyword>
<dbReference type="EMBL" id="BGPR01000026">
    <property type="protein sequence ID" value="GBL81734.1"/>
    <property type="molecule type" value="Genomic_DNA"/>
</dbReference>
<comment type="caution">
    <text evidence="1">The sequence shown here is derived from an EMBL/GenBank/DDBJ whole genome shotgun (WGS) entry which is preliminary data.</text>
</comment>